<reference evidence="6 7" key="1">
    <citation type="journal article" date="2024" name="Appl. Environ. Microbiol.">
        <title>Pontiella agarivorans sp. nov., a novel marine anaerobic bacterium capable of degrading macroalgal polysaccharides and fixing nitrogen.</title>
        <authorList>
            <person name="Liu N."/>
            <person name="Kivenson V."/>
            <person name="Peng X."/>
            <person name="Cui Z."/>
            <person name="Lankiewicz T.S."/>
            <person name="Gosselin K.M."/>
            <person name="English C.J."/>
            <person name="Blair E.M."/>
            <person name="O'Malley M.A."/>
            <person name="Valentine D.L."/>
        </authorList>
    </citation>
    <scope>NUCLEOTIDE SEQUENCE [LARGE SCALE GENOMIC DNA]</scope>
    <source>
        <strain evidence="6 7">NLcol2</strain>
    </source>
</reference>
<evidence type="ECO:0000256" key="3">
    <source>
        <dbReference type="ARBA" id="ARBA00022679"/>
    </source>
</evidence>
<feature type="domain" description="N-acetyltransferase" evidence="5">
    <location>
        <begin position="7"/>
        <end position="172"/>
    </location>
</feature>
<evidence type="ECO:0000313" key="7">
    <source>
        <dbReference type="Proteomes" id="UP001290861"/>
    </source>
</evidence>
<dbReference type="InterPro" id="IPR015421">
    <property type="entry name" value="PyrdxlP-dep_Trfase_major"/>
</dbReference>
<dbReference type="SUPFAM" id="SSF55729">
    <property type="entry name" value="Acyl-CoA N-acyltransferases (Nat)"/>
    <property type="match status" value="1"/>
</dbReference>
<dbReference type="EMBL" id="JARVCO010000007">
    <property type="protein sequence ID" value="MDZ8118053.1"/>
    <property type="molecule type" value="Genomic_DNA"/>
</dbReference>
<sequence>MGLLAGFIYKVAREDWEIEAVDALNYKTFVEEIPQHEANPERKLRDRFHEENTYIICVHEDQRVLAGMIAFRNKRPFSLDKKLENLDSYLPPDRSLCEIRLLAVEEEFRYTRISQGLIATLVQHAIDCGHDLAVISGTVRQIKLYKFLGFISFGPLVGIEKAQYQPMYLTLEAYKGLKTRSRSFAIDEPELATDDTMLFNFLPGPVDFGKQVVEVYKEKPSSHRGNDFVNDFQNSRKLLCELVGSRQVQILMGPGTLANDAVAGQLSLLCSTGLILVSGEFGHRLTKNANGAKLFFHTLEIPEGESFSRKMIEQQFKQHPEIDWVWATHCETSTGVLHDIEMLQSVCEAHEAKLCLDCISSLGTVPVDLSGVYLASGTSGKGLASISGLCMVFHNHDLQPEPDDLPCVLDLGIYQKQAGIPFTIQSNLVYALLAALQSHDWKKRFADVRDWSASIRRKLAEIDAPILAPDSCAMPAVVTIALPEMHSSERIGDKLKEHGVLISYRSDYLLERNWIQACMMGAEHKPAEKFIRLLRKELGA</sequence>
<accession>A0ABU5MV37</accession>
<dbReference type="Proteomes" id="UP001290861">
    <property type="component" value="Unassembled WGS sequence"/>
</dbReference>
<dbReference type="RefSeq" id="WP_322607853.1">
    <property type="nucleotide sequence ID" value="NZ_JARVCO010000007.1"/>
</dbReference>
<dbReference type="Gene3D" id="3.40.640.10">
    <property type="entry name" value="Type I PLP-dependent aspartate aminotransferase-like (Major domain)"/>
    <property type="match status" value="1"/>
</dbReference>
<keyword evidence="3 6" id="KW-0808">Transferase</keyword>
<protein>
    <submittedName>
        <fullName evidence="6">GNAT family N-acetyltransferase</fullName>
        <ecNumber evidence="6">2.3.1.-</ecNumber>
    </submittedName>
</protein>
<comment type="cofactor">
    <cofactor evidence="1">
        <name>pyridoxal 5'-phosphate</name>
        <dbReference type="ChEBI" id="CHEBI:597326"/>
    </cofactor>
</comment>
<dbReference type="Gene3D" id="3.90.1150.10">
    <property type="entry name" value="Aspartate Aminotransferase, domain 1"/>
    <property type="match status" value="1"/>
</dbReference>
<dbReference type="InterPro" id="IPR000182">
    <property type="entry name" value="GNAT_dom"/>
</dbReference>
<keyword evidence="4" id="KW-0663">Pyridoxal phosphate</keyword>
<evidence type="ECO:0000259" key="5">
    <source>
        <dbReference type="PROSITE" id="PS51186"/>
    </source>
</evidence>
<dbReference type="InterPro" id="IPR015422">
    <property type="entry name" value="PyrdxlP-dep_Trfase_small"/>
</dbReference>
<dbReference type="PROSITE" id="PS51186">
    <property type="entry name" value="GNAT"/>
    <property type="match status" value="1"/>
</dbReference>
<dbReference type="EC" id="2.3.1.-" evidence="6"/>
<keyword evidence="7" id="KW-1185">Reference proteome</keyword>
<dbReference type="InterPro" id="IPR015424">
    <property type="entry name" value="PyrdxlP-dep_Trfase"/>
</dbReference>
<organism evidence="6 7">
    <name type="scientific">Pontiella agarivorans</name>
    <dbReference type="NCBI Taxonomy" id="3038953"/>
    <lineage>
        <taxon>Bacteria</taxon>
        <taxon>Pseudomonadati</taxon>
        <taxon>Kiritimatiellota</taxon>
        <taxon>Kiritimatiellia</taxon>
        <taxon>Kiritimatiellales</taxon>
        <taxon>Pontiellaceae</taxon>
        <taxon>Pontiella</taxon>
    </lineage>
</organism>
<dbReference type="InterPro" id="IPR016181">
    <property type="entry name" value="Acyl_CoA_acyltransferase"/>
</dbReference>
<evidence type="ECO:0000256" key="1">
    <source>
        <dbReference type="ARBA" id="ARBA00001933"/>
    </source>
</evidence>
<evidence type="ECO:0000256" key="4">
    <source>
        <dbReference type="ARBA" id="ARBA00022898"/>
    </source>
</evidence>
<proteinExistence type="predicted"/>
<gene>
    <name evidence="6" type="ORF">P9H32_05375</name>
</gene>
<dbReference type="PANTHER" id="PTHR42778">
    <property type="entry name" value="2-AMINOETHYLPHOSPHONATE--PYRUVATE TRANSAMINASE"/>
    <property type="match status" value="1"/>
</dbReference>
<dbReference type="InterPro" id="IPR000192">
    <property type="entry name" value="Aminotrans_V_dom"/>
</dbReference>
<keyword evidence="2" id="KW-0032">Aminotransferase</keyword>
<dbReference type="Gene3D" id="3.40.630.30">
    <property type="match status" value="1"/>
</dbReference>
<dbReference type="SUPFAM" id="SSF53383">
    <property type="entry name" value="PLP-dependent transferases"/>
    <property type="match status" value="1"/>
</dbReference>
<dbReference type="GO" id="GO:0016746">
    <property type="term" value="F:acyltransferase activity"/>
    <property type="evidence" value="ECO:0007669"/>
    <property type="project" value="UniProtKB-KW"/>
</dbReference>
<dbReference type="Pfam" id="PF21926">
    <property type="entry name" value="FeeM"/>
    <property type="match status" value="1"/>
</dbReference>
<evidence type="ECO:0000313" key="6">
    <source>
        <dbReference type="EMBL" id="MDZ8118053.1"/>
    </source>
</evidence>
<evidence type="ECO:0000256" key="2">
    <source>
        <dbReference type="ARBA" id="ARBA00022576"/>
    </source>
</evidence>
<comment type="caution">
    <text evidence="6">The sequence shown here is derived from an EMBL/GenBank/DDBJ whole genome shotgun (WGS) entry which is preliminary data.</text>
</comment>
<name>A0ABU5MV37_9BACT</name>
<dbReference type="PANTHER" id="PTHR42778:SF1">
    <property type="entry name" value="2-AMINOETHYLPHOSPHONATE--PYRUVATE TRANSAMINASE"/>
    <property type="match status" value="1"/>
</dbReference>
<dbReference type="InterPro" id="IPR054597">
    <property type="entry name" value="FeeM_cat"/>
</dbReference>
<dbReference type="Pfam" id="PF00266">
    <property type="entry name" value="Aminotran_5"/>
    <property type="match status" value="1"/>
</dbReference>
<keyword evidence="6" id="KW-0012">Acyltransferase</keyword>